<organism evidence="1">
    <name type="scientific">Brassica cretica</name>
    <name type="common">Mustard</name>
    <dbReference type="NCBI Taxonomy" id="69181"/>
    <lineage>
        <taxon>Eukaryota</taxon>
        <taxon>Viridiplantae</taxon>
        <taxon>Streptophyta</taxon>
        <taxon>Embryophyta</taxon>
        <taxon>Tracheophyta</taxon>
        <taxon>Spermatophyta</taxon>
        <taxon>Magnoliopsida</taxon>
        <taxon>eudicotyledons</taxon>
        <taxon>Gunneridae</taxon>
        <taxon>Pentapetalae</taxon>
        <taxon>rosids</taxon>
        <taxon>malvids</taxon>
        <taxon>Brassicales</taxon>
        <taxon>Brassicaceae</taxon>
        <taxon>Brassiceae</taxon>
        <taxon>Brassica</taxon>
    </lineage>
</organism>
<dbReference type="AlphaFoldDB" id="A0A8S9K6P7"/>
<sequence length="106" mass="11641">MSHSSRLDRACAMVMLNLMSCINKPPIPLFDVPFVSLTVCLNCVMHSNRASVISCTNVGLYGTGALEFVRREELRVMEIDSFDVADVPSLWSADLVGSDIFEILSA</sequence>
<reference evidence="1" key="1">
    <citation type="submission" date="2019-12" db="EMBL/GenBank/DDBJ databases">
        <title>Genome sequencing and annotation of Brassica cretica.</title>
        <authorList>
            <person name="Studholme D.J."/>
            <person name="Sarris P.F."/>
        </authorList>
    </citation>
    <scope>NUCLEOTIDE SEQUENCE</scope>
    <source>
        <strain evidence="1">PFS-102/07</strain>
        <tissue evidence="1">Leaf</tissue>
    </source>
</reference>
<proteinExistence type="predicted"/>
<dbReference type="EMBL" id="QGKY02000190">
    <property type="protein sequence ID" value="KAF2589782.1"/>
    <property type="molecule type" value="Genomic_DNA"/>
</dbReference>
<comment type="caution">
    <text evidence="1">The sequence shown here is derived from an EMBL/GenBank/DDBJ whole genome shotgun (WGS) entry which is preliminary data.</text>
</comment>
<accession>A0A8S9K6P7</accession>
<name>A0A8S9K6P7_BRACR</name>
<protein>
    <submittedName>
        <fullName evidence="1">Uncharacterized protein</fullName>
    </submittedName>
</protein>
<evidence type="ECO:0000313" key="1">
    <source>
        <dbReference type="EMBL" id="KAF2589782.1"/>
    </source>
</evidence>
<gene>
    <name evidence="1" type="ORF">F2Q70_00038472</name>
</gene>